<evidence type="ECO:0000313" key="3">
    <source>
        <dbReference type="Proteomes" id="UP001174209"/>
    </source>
</evidence>
<dbReference type="Pfam" id="PF02464">
    <property type="entry name" value="CinA"/>
    <property type="match status" value="1"/>
</dbReference>
<evidence type="ECO:0000313" key="2">
    <source>
        <dbReference type="EMBL" id="MDN4612757.1"/>
    </source>
</evidence>
<dbReference type="InterPro" id="IPR036653">
    <property type="entry name" value="CinA-like_C"/>
</dbReference>
<reference evidence="2" key="1">
    <citation type="submission" date="2023-06" db="EMBL/GenBank/DDBJ databases">
        <title>MT1 and MT2 Draft Genomes of Novel Species.</title>
        <authorList>
            <person name="Venkateswaran K."/>
        </authorList>
    </citation>
    <scope>NUCLEOTIDE SEQUENCE</scope>
    <source>
        <strain evidence="2">IIF3SC-B10</strain>
    </source>
</reference>
<proteinExistence type="predicted"/>
<dbReference type="NCBIfam" id="TIGR00199">
    <property type="entry name" value="PncC_domain"/>
    <property type="match status" value="1"/>
</dbReference>
<dbReference type="SUPFAM" id="SSF142433">
    <property type="entry name" value="CinA-like"/>
    <property type="match status" value="1"/>
</dbReference>
<dbReference type="Proteomes" id="UP001174209">
    <property type="component" value="Unassembled WGS sequence"/>
</dbReference>
<gene>
    <name evidence="2" type="ORF">P5G52_17960</name>
</gene>
<dbReference type="InterPro" id="IPR008136">
    <property type="entry name" value="CinA_C"/>
</dbReference>
<dbReference type="Gene3D" id="3.90.950.20">
    <property type="entry name" value="CinA-like"/>
    <property type="match status" value="1"/>
</dbReference>
<organism evidence="2 3">
    <name type="scientific">Arthrobacter burdickii</name>
    <dbReference type="NCBI Taxonomy" id="3035920"/>
    <lineage>
        <taxon>Bacteria</taxon>
        <taxon>Bacillati</taxon>
        <taxon>Actinomycetota</taxon>
        <taxon>Actinomycetes</taxon>
        <taxon>Micrococcales</taxon>
        <taxon>Micrococcaceae</taxon>
        <taxon>Arthrobacter</taxon>
    </lineage>
</organism>
<feature type="domain" description="CinA C-terminal" evidence="1">
    <location>
        <begin position="7"/>
        <end position="154"/>
    </location>
</feature>
<comment type="caution">
    <text evidence="2">The sequence shown here is derived from an EMBL/GenBank/DDBJ whole genome shotgun (WGS) entry which is preliminary data.</text>
</comment>
<protein>
    <submittedName>
        <fullName evidence="2">CinA family protein</fullName>
    </submittedName>
</protein>
<dbReference type="EMBL" id="JAROCG010000002">
    <property type="protein sequence ID" value="MDN4612757.1"/>
    <property type="molecule type" value="Genomic_DNA"/>
</dbReference>
<evidence type="ECO:0000259" key="1">
    <source>
        <dbReference type="Pfam" id="PF02464"/>
    </source>
</evidence>
<sequence>MNGAGAASEVVALATHLGVTVATAESLTAGLVASSIAGVPGASAVLQGGLVAYQLEVKQKLLGVDADLLAAAGAVDPRVAAAMADGARAAFSADIGLATTGVAGPAAHGGKPVGTVFTAISSSAGTETFEHHFPGDRDSIRAASCDAVLTELLGTLSKGTNSGRG</sequence>
<keyword evidence="3" id="KW-1185">Reference proteome</keyword>
<accession>A0ABT8K6V8</accession>
<dbReference type="RefSeq" id="WP_301230053.1">
    <property type="nucleotide sequence ID" value="NZ_JAROCG010000002.1"/>
</dbReference>
<name>A0ABT8K6V8_9MICC</name>